<dbReference type="PANTHER" id="PTHR43877">
    <property type="entry name" value="AMINOALKYLPHOSPHONATE N-ACETYLTRANSFERASE-RELATED-RELATED"/>
    <property type="match status" value="1"/>
</dbReference>
<evidence type="ECO:0000256" key="2">
    <source>
        <dbReference type="ARBA" id="ARBA00023315"/>
    </source>
</evidence>
<dbReference type="Gene3D" id="3.40.630.30">
    <property type="match status" value="1"/>
</dbReference>
<evidence type="ECO:0000256" key="1">
    <source>
        <dbReference type="ARBA" id="ARBA00022679"/>
    </source>
</evidence>
<keyword evidence="5" id="KW-1185">Reference proteome</keyword>
<keyword evidence="2" id="KW-0012">Acyltransferase</keyword>
<dbReference type="Proteomes" id="UP000320811">
    <property type="component" value="Unassembled WGS sequence"/>
</dbReference>
<dbReference type="CDD" id="cd04301">
    <property type="entry name" value="NAT_SF"/>
    <property type="match status" value="1"/>
</dbReference>
<dbReference type="AlphaFoldDB" id="A0A561Q3J7"/>
<name>A0A561Q3J7_9BACT</name>
<dbReference type="InterPro" id="IPR000182">
    <property type="entry name" value="GNAT_dom"/>
</dbReference>
<dbReference type="InterPro" id="IPR016181">
    <property type="entry name" value="Acyl_CoA_acyltransferase"/>
</dbReference>
<dbReference type="Pfam" id="PF00583">
    <property type="entry name" value="Acetyltransf_1"/>
    <property type="match status" value="1"/>
</dbReference>
<dbReference type="RefSeq" id="WP_145662714.1">
    <property type="nucleotide sequence ID" value="NZ_VIWO01000001.1"/>
</dbReference>
<proteinExistence type="predicted"/>
<accession>A0A561Q3J7</accession>
<protein>
    <submittedName>
        <fullName evidence="4">N-acetylglutamate synthase-like GNAT family acetyltransferase</fullName>
    </submittedName>
</protein>
<evidence type="ECO:0000313" key="4">
    <source>
        <dbReference type="EMBL" id="TWF44944.1"/>
    </source>
</evidence>
<gene>
    <name evidence="4" type="ORF">FHW36_101870</name>
</gene>
<evidence type="ECO:0000313" key="5">
    <source>
        <dbReference type="Proteomes" id="UP000320811"/>
    </source>
</evidence>
<sequence length="159" mass="18073">MITYRKADINDIPQLITLRLKFLKEVYPKADSAQDHTLTAHLNIYLTEHLGADSFVNWIAEAEGKVVASAGIIFYNQPPLYHNLEGKVAYILNVYTLPPFRRKGIAKYLLEKILEEARKRNTGKVSLHTSKDGRLLYEQLGFVAGDNEMTCQLQIPVVQ</sequence>
<feature type="domain" description="N-acetyltransferase" evidence="3">
    <location>
        <begin position="2"/>
        <end position="159"/>
    </location>
</feature>
<keyword evidence="1 4" id="KW-0808">Transferase</keyword>
<dbReference type="InterPro" id="IPR050832">
    <property type="entry name" value="Bact_Acetyltransf"/>
</dbReference>
<dbReference type="GO" id="GO:0016747">
    <property type="term" value="F:acyltransferase activity, transferring groups other than amino-acyl groups"/>
    <property type="evidence" value="ECO:0007669"/>
    <property type="project" value="InterPro"/>
</dbReference>
<dbReference type="SUPFAM" id="SSF55729">
    <property type="entry name" value="Acyl-CoA N-acyltransferases (Nat)"/>
    <property type="match status" value="1"/>
</dbReference>
<dbReference type="OrthoDB" id="1096234at2"/>
<evidence type="ECO:0000259" key="3">
    <source>
        <dbReference type="PROSITE" id="PS51186"/>
    </source>
</evidence>
<dbReference type="PANTHER" id="PTHR43877:SF1">
    <property type="entry name" value="ACETYLTRANSFERASE"/>
    <property type="match status" value="1"/>
</dbReference>
<dbReference type="EMBL" id="VIWO01000001">
    <property type="protein sequence ID" value="TWF44944.1"/>
    <property type="molecule type" value="Genomic_DNA"/>
</dbReference>
<comment type="caution">
    <text evidence="4">The sequence shown here is derived from an EMBL/GenBank/DDBJ whole genome shotgun (WGS) entry which is preliminary data.</text>
</comment>
<reference evidence="4 5" key="1">
    <citation type="submission" date="2019-06" db="EMBL/GenBank/DDBJ databases">
        <title>Sorghum-associated microbial communities from plants grown in Nebraska, USA.</title>
        <authorList>
            <person name="Schachtman D."/>
        </authorList>
    </citation>
    <scope>NUCLEOTIDE SEQUENCE [LARGE SCALE GENOMIC DNA]</scope>
    <source>
        <strain evidence="4 5">1209</strain>
    </source>
</reference>
<dbReference type="PROSITE" id="PS51186">
    <property type="entry name" value="GNAT"/>
    <property type="match status" value="1"/>
</dbReference>
<organism evidence="4 5">
    <name type="scientific">Chitinophaga polysaccharea</name>
    <dbReference type="NCBI Taxonomy" id="1293035"/>
    <lineage>
        <taxon>Bacteria</taxon>
        <taxon>Pseudomonadati</taxon>
        <taxon>Bacteroidota</taxon>
        <taxon>Chitinophagia</taxon>
        <taxon>Chitinophagales</taxon>
        <taxon>Chitinophagaceae</taxon>
        <taxon>Chitinophaga</taxon>
    </lineage>
</organism>